<gene>
    <name evidence="2" type="ORF">JKA74_15380</name>
</gene>
<proteinExistence type="predicted"/>
<dbReference type="RefSeq" id="WP_201432110.1">
    <property type="nucleotide sequence ID" value="NZ_JAEQBW010000008.1"/>
</dbReference>
<feature type="chain" id="PRO_5037458988" evidence="1">
    <location>
        <begin position="25"/>
        <end position="290"/>
    </location>
</feature>
<evidence type="ECO:0000313" key="2">
    <source>
        <dbReference type="EMBL" id="MBK6266426.1"/>
    </source>
</evidence>
<evidence type="ECO:0000313" key="3">
    <source>
        <dbReference type="Proteomes" id="UP000611723"/>
    </source>
</evidence>
<dbReference type="PANTHER" id="PTHR40590:SF1">
    <property type="entry name" value="CYTOPLASMIC PROTEIN"/>
    <property type="match status" value="1"/>
</dbReference>
<reference evidence="2" key="1">
    <citation type="submission" date="2021-01" db="EMBL/GenBank/DDBJ databases">
        <title>Marivirga aurantiaca sp. nov., isolated from intertidal surface sediments.</title>
        <authorList>
            <person name="Zhang M."/>
        </authorList>
    </citation>
    <scope>NUCLEOTIDE SEQUENCE</scope>
    <source>
        <strain evidence="2">S37H4</strain>
    </source>
</reference>
<dbReference type="InterPro" id="IPR047111">
    <property type="entry name" value="YbaP-like"/>
</dbReference>
<dbReference type="CDD" id="cd14789">
    <property type="entry name" value="Tiki"/>
    <property type="match status" value="1"/>
</dbReference>
<dbReference type="Proteomes" id="UP000611723">
    <property type="component" value="Unassembled WGS sequence"/>
</dbReference>
<accession>A0A935C9X3</accession>
<name>A0A935C9X3_9BACT</name>
<sequence>MKTRISRILALAFICLFIYQPAFSQAPEEKALLWKISGNGLEKPSYLFGTIHIICADRYEMSDAVLKAVESVDKIALEVDMDDPALAGKMQQISVNPGMKNIQEEIPSDKMELVDSYLKAKFGQGIAQLGILKPFVLSSMIMVSSMDCETKQYEAEFVKLAQENGKEIIGLESIEFQVSLFDSLDLQEQIKALVESIENPSENNEVLEEMMQAYLAKDLKAIQMNFEKNEEFEGFQEKILFERNRNWIPIIKETSKSGSIFYAVGAGHLASDQGVIALLRTEGFKVEAVE</sequence>
<keyword evidence="3" id="KW-1185">Reference proteome</keyword>
<feature type="signal peptide" evidence="1">
    <location>
        <begin position="1"/>
        <end position="24"/>
    </location>
</feature>
<organism evidence="2 3">
    <name type="scientific">Marivirga aurantiaca</name>
    <dbReference type="NCBI Taxonomy" id="2802615"/>
    <lineage>
        <taxon>Bacteria</taxon>
        <taxon>Pseudomonadati</taxon>
        <taxon>Bacteroidota</taxon>
        <taxon>Cytophagia</taxon>
        <taxon>Cytophagales</taxon>
        <taxon>Marivirgaceae</taxon>
        <taxon>Marivirga</taxon>
    </lineage>
</organism>
<dbReference type="PANTHER" id="PTHR40590">
    <property type="entry name" value="CYTOPLASMIC PROTEIN-RELATED"/>
    <property type="match status" value="1"/>
</dbReference>
<dbReference type="Pfam" id="PF01963">
    <property type="entry name" value="TraB_PrgY_gumN"/>
    <property type="match status" value="1"/>
</dbReference>
<keyword evidence="1" id="KW-0732">Signal</keyword>
<comment type="caution">
    <text evidence="2">The sequence shown here is derived from an EMBL/GenBank/DDBJ whole genome shotgun (WGS) entry which is preliminary data.</text>
</comment>
<dbReference type="InterPro" id="IPR002816">
    <property type="entry name" value="TraB/PrgY/GumN_fam"/>
</dbReference>
<evidence type="ECO:0000256" key="1">
    <source>
        <dbReference type="SAM" id="SignalP"/>
    </source>
</evidence>
<dbReference type="EMBL" id="JAEQBW010000008">
    <property type="protein sequence ID" value="MBK6266426.1"/>
    <property type="molecule type" value="Genomic_DNA"/>
</dbReference>
<protein>
    <submittedName>
        <fullName evidence="2">TraB/GumN family protein</fullName>
    </submittedName>
</protein>
<dbReference type="AlphaFoldDB" id="A0A935C9X3"/>